<proteinExistence type="predicted"/>
<name>A0A160T3F7_9CHLR</name>
<dbReference type="KEGG" id="pbf:CFX0092_A1981"/>
<keyword evidence="2" id="KW-1185">Reference proteome</keyword>
<protein>
    <submittedName>
        <fullName evidence="1">Uncharacterized protein</fullName>
    </submittedName>
</protein>
<gene>
    <name evidence="1" type="ORF">CFX0092_A1981</name>
</gene>
<dbReference type="AlphaFoldDB" id="A0A160T3F7"/>
<reference evidence="1" key="1">
    <citation type="submission" date="2016-01" db="EMBL/GenBank/DDBJ databases">
        <authorList>
            <person name="Mcilroy J.S."/>
            <person name="Karst M S."/>
            <person name="Albertsen M."/>
        </authorList>
    </citation>
    <scope>NUCLEOTIDE SEQUENCE</scope>
    <source>
        <strain evidence="1">Cfx-K</strain>
    </source>
</reference>
<dbReference type="Proteomes" id="UP000215027">
    <property type="component" value="Chromosome I"/>
</dbReference>
<evidence type="ECO:0000313" key="1">
    <source>
        <dbReference type="EMBL" id="CUS03859.2"/>
    </source>
</evidence>
<accession>A0A160T3F7</accession>
<evidence type="ECO:0000313" key="2">
    <source>
        <dbReference type="Proteomes" id="UP000215027"/>
    </source>
</evidence>
<sequence length="34" mass="4063">MKKIRHYLGARKQVLAYFERFTANFGIEDIVPYS</sequence>
<organism evidence="1 2">
    <name type="scientific">Candidatus Promineifilum breve</name>
    <dbReference type="NCBI Taxonomy" id="1806508"/>
    <lineage>
        <taxon>Bacteria</taxon>
        <taxon>Bacillati</taxon>
        <taxon>Chloroflexota</taxon>
        <taxon>Ardenticatenia</taxon>
        <taxon>Candidatus Promineifilales</taxon>
        <taxon>Candidatus Promineifilaceae</taxon>
        <taxon>Candidatus Promineifilum</taxon>
    </lineage>
</organism>
<dbReference type="EMBL" id="LN890655">
    <property type="protein sequence ID" value="CUS03859.2"/>
    <property type="molecule type" value="Genomic_DNA"/>
</dbReference>